<gene>
    <name evidence="1" type="ORF">LPJ66_000267</name>
</gene>
<keyword evidence="2" id="KW-1185">Reference proteome</keyword>
<protein>
    <submittedName>
        <fullName evidence="1">Uncharacterized protein</fullName>
    </submittedName>
</protein>
<proteinExistence type="predicted"/>
<reference evidence="1" key="1">
    <citation type="submission" date="2022-07" db="EMBL/GenBank/DDBJ databases">
        <title>Phylogenomic reconstructions and comparative analyses of Kickxellomycotina fungi.</title>
        <authorList>
            <person name="Reynolds N.K."/>
            <person name="Stajich J.E."/>
            <person name="Barry K."/>
            <person name="Grigoriev I.V."/>
            <person name="Crous P."/>
            <person name="Smith M.E."/>
        </authorList>
    </citation>
    <scope>NUCLEOTIDE SEQUENCE</scope>
    <source>
        <strain evidence="1">Benny 63K</strain>
    </source>
</reference>
<evidence type="ECO:0000313" key="2">
    <source>
        <dbReference type="Proteomes" id="UP001150581"/>
    </source>
</evidence>
<sequence length="383" mass="41899">MSAGREVPLRLSANSNNIINTINTTSNINSNNASTGGNTDTVDANKLHMLVYSFLLQNNCGGTAKAFAHTSGLATSGYLTSDSTPAYLTSFDHVSSAEKAKLDPAVCGRKDSGTIVTKGDPIPEQQQQQQLVGENQVDRANKLVDHHIEYLHIRQIICSSIEAGEPKMALDLLATYFPTVFAPSSSSSRNTLPFSPEYTATLLRFRLDTQCYIELIANHKELEALKFGQRTLWQYPDIFDSWLSQCLQQPHPNMILRDEIKRKRAEVMQQITDVAALVAYPDPTKCSLAYLLEQDRRSELAREVNDAILASMQYPREPALVTLVRQLATTSAYLVGCRSSLPLSAAGAALSAGGAKGADAGKHEPWVLDTFVNSDVQGDDILH</sequence>
<evidence type="ECO:0000313" key="1">
    <source>
        <dbReference type="EMBL" id="KAJ1902092.1"/>
    </source>
</evidence>
<dbReference type="Proteomes" id="UP001150581">
    <property type="component" value="Unassembled WGS sequence"/>
</dbReference>
<dbReference type="EMBL" id="JANBPG010000006">
    <property type="protein sequence ID" value="KAJ1902092.1"/>
    <property type="molecule type" value="Genomic_DNA"/>
</dbReference>
<organism evidence="1 2">
    <name type="scientific">Kickxella alabastrina</name>
    <dbReference type="NCBI Taxonomy" id="61397"/>
    <lineage>
        <taxon>Eukaryota</taxon>
        <taxon>Fungi</taxon>
        <taxon>Fungi incertae sedis</taxon>
        <taxon>Zoopagomycota</taxon>
        <taxon>Kickxellomycotina</taxon>
        <taxon>Kickxellomycetes</taxon>
        <taxon>Kickxellales</taxon>
        <taxon>Kickxellaceae</taxon>
        <taxon>Kickxella</taxon>
    </lineage>
</organism>
<name>A0ACC1IWI8_9FUNG</name>
<accession>A0ACC1IWI8</accession>
<comment type="caution">
    <text evidence="1">The sequence shown here is derived from an EMBL/GenBank/DDBJ whole genome shotgun (WGS) entry which is preliminary data.</text>
</comment>